<proteinExistence type="predicted"/>
<sequence length="399" mass="40621">MRACLPTRALGAALLIVSLASRADAQERLTGTRTASGGVFFESYGFGTGLAQSGASGEGSIVTGASQLVLPLSYAMSIGDRWSMDAATLVTSGSATFRTLDGERTASLTGLGDVRLRATGRLRGDALLVTFGANLGTGRSKLSGEQVAALGVLAAPALGSVTPAATAGNSATTGLVYAFQRGGWSWAAGTSVELRGSYAPVAALAAGIDATTFDPGTALHLSLGADRFVHDGALSLALTADVYTQDRLVAGGEAATAVDVKLGPTVGLEAEWRAPTTRFRELVVFAAERYRAAFTRDGASVDGSSANYLSAGTRAVYPVRGLGDVSGSLELWRHSGLSVEQSLVTAATSSAALTVGVQRRVGTYAVQPYLRLRTGTIDTGAGATNVGGFGLGLNVATRF</sequence>
<dbReference type="EMBL" id="BRXS01000003">
    <property type="protein sequence ID" value="GLC25490.1"/>
    <property type="molecule type" value="Genomic_DNA"/>
</dbReference>
<dbReference type="Proteomes" id="UP001161325">
    <property type="component" value="Unassembled WGS sequence"/>
</dbReference>
<gene>
    <name evidence="2" type="ORF">rosag_20030</name>
</gene>
<reference evidence="2" key="1">
    <citation type="submission" date="2022-08" db="EMBL/GenBank/DDBJ databases">
        <title>Draft genome sequencing of Roseisolibacter agri AW1220.</title>
        <authorList>
            <person name="Tobiishi Y."/>
            <person name="Tonouchi A."/>
        </authorList>
    </citation>
    <scope>NUCLEOTIDE SEQUENCE</scope>
    <source>
        <strain evidence="2">AW1220</strain>
    </source>
</reference>
<dbReference type="RefSeq" id="WP_284349946.1">
    <property type="nucleotide sequence ID" value="NZ_BRXS01000003.1"/>
</dbReference>
<feature type="signal peptide" evidence="1">
    <location>
        <begin position="1"/>
        <end position="25"/>
    </location>
</feature>
<accession>A0AA37Q2Q2</accession>
<comment type="caution">
    <text evidence="2">The sequence shown here is derived from an EMBL/GenBank/DDBJ whole genome shotgun (WGS) entry which is preliminary data.</text>
</comment>
<name>A0AA37Q2Q2_9BACT</name>
<evidence type="ECO:0008006" key="4">
    <source>
        <dbReference type="Google" id="ProtNLM"/>
    </source>
</evidence>
<keyword evidence="1" id="KW-0732">Signal</keyword>
<evidence type="ECO:0000313" key="2">
    <source>
        <dbReference type="EMBL" id="GLC25490.1"/>
    </source>
</evidence>
<evidence type="ECO:0000313" key="3">
    <source>
        <dbReference type="Proteomes" id="UP001161325"/>
    </source>
</evidence>
<organism evidence="2 3">
    <name type="scientific">Roseisolibacter agri</name>
    <dbReference type="NCBI Taxonomy" id="2014610"/>
    <lineage>
        <taxon>Bacteria</taxon>
        <taxon>Pseudomonadati</taxon>
        <taxon>Gemmatimonadota</taxon>
        <taxon>Gemmatimonadia</taxon>
        <taxon>Gemmatimonadales</taxon>
        <taxon>Gemmatimonadaceae</taxon>
        <taxon>Roseisolibacter</taxon>
    </lineage>
</organism>
<protein>
    <recommendedName>
        <fullName evidence="4">Porin domain-containing protein</fullName>
    </recommendedName>
</protein>
<dbReference type="AlphaFoldDB" id="A0AA37Q2Q2"/>
<feature type="chain" id="PRO_5041260167" description="Porin domain-containing protein" evidence="1">
    <location>
        <begin position="26"/>
        <end position="399"/>
    </location>
</feature>
<keyword evidence="3" id="KW-1185">Reference proteome</keyword>
<evidence type="ECO:0000256" key="1">
    <source>
        <dbReference type="SAM" id="SignalP"/>
    </source>
</evidence>